<evidence type="ECO:0000313" key="2">
    <source>
        <dbReference type="Proteomes" id="UP000095725"/>
    </source>
</evidence>
<dbReference type="RefSeq" id="WP_008766319.1">
    <property type="nucleotide sequence ID" value="NZ_CZBL01000003.1"/>
</dbReference>
<name>A0A174R871_9BACE</name>
<accession>A0A174R871</accession>
<evidence type="ECO:0008006" key="3">
    <source>
        <dbReference type="Google" id="ProtNLM"/>
    </source>
</evidence>
<gene>
    <name evidence="1" type="ORF">ERS852558_00994</name>
</gene>
<protein>
    <recommendedName>
        <fullName evidence="3">DUF1320 domain-containing protein</fullName>
    </recommendedName>
</protein>
<dbReference type="AlphaFoldDB" id="A0A174R871"/>
<proteinExistence type="predicted"/>
<evidence type="ECO:0000313" key="1">
    <source>
        <dbReference type="EMBL" id="CUP79345.1"/>
    </source>
</evidence>
<reference evidence="1 2" key="1">
    <citation type="submission" date="2015-09" db="EMBL/GenBank/DDBJ databases">
        <authorList>
            <consortium name="Pathogen Informatics"/>
        </authorList>
    </citation>
    <scope>NUCLEOTIDE SEQUENCE [LARGE SCALE GENOMIC DNA]</scope>
    <source>
        <strain evidence="1 2">2789STDY5834946</strain>
    </source>
</reference>
<dbReference type="Proteomes" id="UP000095725">
    <property type="component" value="Unassembled WGS sequence"/>
</dbReference>
<sequence length="140" mass="15519">MKYINMDDLTTIIQNRLLIESIEKEEEILAGIEDLVISEVCAYIGGRYDVGKIFGDPPIRTGLLVRVVACITACRAVSRNATRKVPDSLSGLNDWADGILVKLRDGIMTLPQDIPPVTDEDGNVQYPILYGHTRNGGWFL</sequence>
<organism evidence="1 2">
    <name type="scientific">Bacteroides caccae</name>
    <dbReference type="NCBI Taxonomy" id="47678"/>
    <lineage>
        <taxon>Bacteria</taxon>
        <taxon>Pseudomonadati</taxon>
        <taxon>Bacteroidota</taxon>
        <taxon>Bacteroidia</taxon>
        <taxon>Bacteroidales</taxon>
        <taxon>Bacteroidaceae</taxon>
        <taxon>Bacteroides</taxon>
    </lineage>
</organism>
<dbReference type="EMBL" id="CZBL01000003">
    <property type="protein sequence ID" value="CUP79345.1"/>
    <property type="molecule type" value="Genomic_DNA"/>
</dbReference>